<feature type="domain" description="Integrase catalytic" evidence="4">
    <location>
        <begin position="18"/>
        <end position="201"/>
    </location>
</feature>
<dbReference type="InterPro" id="IPR013762">
    <property type="entry name" value="Integrase-like_cat_sf"/>
</dbReference>
<keyword evidence="6" id="KW-0150">Chloroplast</keyword>
<dbReference type="PANTHER" id="PTHR30349">
    <property type="entry name" value="PHAGE INTEGRASE-RELATED"/>
    <property type="match status" value="1"/>
</dbReference>
<protein>
    <submittedName>
        <fullName evidence="6">Putative integrase/recombinase</fullName>
    </submittedName>
</protein>
<sequence>MILNNSNSKVNKLQGEYLSSNLNQVWTVDITTIKNKYYFFFIVDLASRRVIYYDVSRHDYNAAEAKSILLEALKEEDKVIPQRPVQCIHTDSGKIFLSKEWLDCLKVNNIAPSSSNSQTHQNQVSERFNRTFKKLLRDKLNTILNKRNNRTNTLQLIGEATKHNFDNLKPITDELILYYNSEKPHSHINNLTPNAWANQARQLPEQKYIFSSKEGLVTKESSNECLLGIPEEEIKDRIEIIQTNSDALNGYTDLRSKDPSEIVQNIYDLQSQEIIPFVPLSKNDNSEKARLIREYKNNVGSLELIDHIKDHKIDLSKLDLDTQQVYEDLSKQVNSWKETDVRYLETIMLQNQILLSSVNELKLQNNKLLDQNNKLLNKTDVLEAQNQELLDMNHYLVETAEKTQEKERLAFERKEKKKRAIRTQKRDYITPKEFYEIIYNYIHKCETNQYIISRNKIAFIILFFTGLRVSNLLLFTVRNIRELVYDNLGTEVPIIKGGRPNQLISLGEDAQNLLLNHFYDDILVLLRNKNDNDFVFTSESNNLSSLHRVTFTQSLNRILKYASEEFHKKISCHSFRVTFITEGIMNNIPIHVIQKTVGHKNIQSTEHYIRHDLSESELKKIITATNRERANGLIMKMKEDELLKKKTIASFDDSIQNDI</sequence>
<gene>
    <name evidence="6" type="primary">orf659</name>
</gene>
<dbReference type="PANTHER" id="PTHR30349:SF41">
    <property type="entry name" value="INTEGRASE_RECOMBINASE PROTEIN MJ0367-RELATED"/>
    <property type="match status" value="1"/>
</dbReference>
<dbReference type="InterPro" id="IPR050090">
    <property type="entry name" value="Tyrosine_recombinase_XerCD"/>
</dbReference>
<accession>A0A191T4M1</accession>
<keyword evidence="3" id="KW-0175">Coiled coil</keyword>
<dbReference type="GeneID" id="27984762"/>
<dbReference type="SUPFAM" id="SSF53098">
    <property type="entry name" value="Ribonuclease H-like"/>
    <property type="match status" value="1"/>
</dbReference>
<feature type="coiled-coil region" evidence="3">
    <location>
        <begin position="358"/>
        <end position="392"/>
    </location>
</feature>
<dbReference type="InterPro" id="IPR011010">
    <property type="entry name" value="DNA_brk_join_enz"/>
</dbReference>
<dbReference type="GO" id="GO:0003677">
    <property type="term" value="F:DNA binding"/>
    <property type="evidence" value="ECO:0007669"/>
    <property type="project" value="UniProtKB-KW"/>
</dbReference>
<dbReference type="CDD" id="cd00397">
    <property type="entry name" value="DNA_BRE_C"/>
    <property type="match status" value="1"/>
</dbReference>
<evidence type="ECO:0000259" key="5">
    <source>
        <dbReference type="PROSITE" id="PS51898"/>
    </source>
</evidence>
<dbReference type="SUPFAM" id="SSF56349">
    <property type="entry name" value="DNA breaking-rejoining enzymes"/>
    <property type="match status" value="1"/>
</dbReference>
<evidence type="ECO:0000259" key="4">
    <source>
        <dbReference type="PROSITE" id="PS50994"/>
    </source>
</evidence>
<evidence type="ECO:0000313" key="6">
    <source>
        <dbReference type="EMBL" id="ANI25339.1"/>
    </source>
</evidence>
<dbReference type="AlphaFoldDB" id="A0A191T4M1"/>
<dbReference type="GO" id="GO:0015074">
    <property type="term" value="P:DNA integration"/>
    <property type="evidence" value="ECO:0007669"/>
    <property type="project" value="InterPro"/>
</dbReference>
<keyword evidence="1" id="KW-0238">DNA-binding</keyword>
<reference evidence="6" key="1">
    <citation type="journal article" date="2016" name="Front. Plant Sci.">
        <title>Comparative Chloroplast Genome Analyses of Streptophyte Green Algae Uncover Major Structural Alterations in the Klebsormidiophyceae, Coleochaetophyceae and Zygnematophyceae.</title>
        <authorList>
            <person name="Lemieux C."/>
            <person name="Otis C."/>
            <person name="Turmel M."/>
        </authorList>
    </citation>
    <scope>NUCLEOTIDE SEQUENCE</scope>
</reference>
<dbReference type="InterPro" id="IPR001584">
    <property type="entry name" value="Integrase_cat-core"/>
</dbReference>
<dbReference type="Pfam" id="PF00665">
    <property type="entry name" value="rve"/>
    <property type="match status" value="1"/>
</dbReference>
<geneLocation type="chloroplast" evidence="6"/>
<evidence type="ECO:0000256" key="1">
    <source>
        <dbReference type="ARBA" id="ARBA00023125"/>
    </source>
</evidence>
<organism evidence="6">
    <name type="scientific">Spirogyra maxima</name>
    <name type="common">Green alga</name>
    <dbReference type="NCBI Taxonomy" id="3180"/>
    <lineage>
        <taxon>Eukaryota</taxon>
        <taxon>Viridiplantae</taxon>
        <taxon>Streptophyta</taxon>
        <taxon>Zygnematophyceae</taxon>
        <taxon>Zygnematophycidae</taxon>
        <taxon>Spirogyrales</taxon>
        <taxon>Spirogyraceae</taxon>
        <taxon>Spirogyra</taxon>
    </lineage>
</organism>
<keyword evidence="2" id="KW-0233">DNA recombination</keyword>
<proteinExistence type="predicted"/>
<dbReference type="PROSITE" id="PS50994">
    <property type="entry name" value="INTEGRASE"/>
    <property type="match status" value="1"/>
</dbReference>
<dbReference type="PROSITE" id="PS51898">
    <property type="entry name" value="TYR_RECOMBINASE"/>
    <property type="match status" value="1"/>
</dbReference>
<evidence type="ECO:0000256" key="2">
    <source>
        <dbReference type="ARBA" id="ARBA00023172"/>
    </source>
</evidence>
<keyword evidence="6" id="KW-0934">Plastid</keyword>
<dbReference type="Pfam" id="PF00589">
    <property type="entry name" value="Phage_integrase"/>
    <property type="match status" value="1"/>
</dbReference>
<name>A0A191T4M1_SPIMX</name>
<dbReference type="RefSeq" id="YP_009258413.1">
    <property type="nucleotide sequence ID" value="NC_030355.1"/>
</dbReference>
<dbReference type="GO" id="GO:0006310">
    <property type="term" value="P:DNA recombination"/>
    <property type="evidence" value="ECO:0007669"/>
    <property type="project" value="UniProtKB-KW"/>
</dbReference>
<dbReference type="EMBL" id="KU646489">
    <property type="protein sequence ID" value="ANI25339.1"/>
    <property type="molecule type" value="Genomic_DNA"/>
</dbReference>
<dbReference type="Gene3D" id="3.30.420.10">
    <property type="entry name" value="Ribonuclease H-like superfamily/Ribonuclease H"/>
    <property type="match status" value="1"/>
</dbReference>
<dbReference type="InterPro" id="IPR002104">
    <property type="entry name" value="Integrase_catalytic"/>
</dbReference>
<feature type="domain" description="Tyr recombinase" evidence="5">
    <location>
        <begin position="424"/>
        <end position="623"/>
    </location>
</feature>
<dbReference type="InterPro" id="IPR036397">
    <property type="entry name" value="RNaseH_sf"/>
</dbReference>
<dbReference type="Gene3D" id="1.10.443.10">
    <property type="entry name" value="Intergrase catalytic core"/>
    <property type="match status" value="1"/>
</dbReference>
<dbReference type="InterPro" id="IPR012337">
    <property type="entry name" value="RNaseH-like_sf"/>
</dbReference>
<evidence type="ECO:0000256" key="3">
    <source>
        <dbReference type="SAM" id="Coils"/>
    </source>
</evidence>